<dbReference type="InterPro" id="IPR026017">
    <property type="entry name" value="Lumazine-bd_dom"/>
</dbReference>
<feature type="domain" description="Lumazine-binding" evidence="4">
    <location>
        <begin position="1"/>
        <end position="124"/>
    </location>
</feature>
<dbReference type="PANTHER" id="PTHR21098">
    <property type="entry name" value="RIBOFLAVIN SYNTHASE ALPHA CHAIN"/>
    <property type="match status" value="1"/>
</dbReference>
<dbReference type="GO" id="GO:0004746">
    <property type="term" value="F:riboflavin synthase activity"/>
    <property type="evidence" value="ECO:0007669"/>
    <property type="project" value="TreeGrafter"/>
</dbReference>
<feature type="repeat" description="Lumazine-binding" evidence="2">
    <location>
        <begin position="125"/>
        <end position="255"/>
    </location>
</feature>
<dbReference type="NCBIfam" id="TIGR00187">
    <property type="entry name" value="ribE"/>
    <property type="match status" value="1"/>
</dbReference>
<dbReference type="GO" id="GO:0009231">
    <property type="term" value="P:riboflavin biosynthetic process"/>
    <property type="evidence" value="ECO:0007669"/>
    <property type="project" value="TreeGrafter"/>
</dbReference>
<dbReference type="Pfam" id="PF00677">
    <property type="entry name" value="Lum_binding"/>
    <property type="match status" value="2"/>
</dbReference>
<feature type="repeat" description="Lumazine-binding" evidence="2">
    <location>
        <begin position="1"/>
        <end position="124"/>
    </location>
</feature>
<dbReference type="InterPro" id="IPR023366">
    <property type="entry name" value="ATP_synth_asu-like_sf"/>
</dbReference>
<evidence type="ECO:0000256" key="2">
    <source>
        <dbReference type="PROSITE-ProRule" id="PRU00524"/>
    </source>
</evidence>
<gene>
    <name evidence="6" type="primary">RIB5_1</name>
    <name evidence="5" type="ORF">PGT21_012984</name>
    <name evidence="6" type="ORF">PGTUg99_014977</name>
</gene>
<dbReference type="EMBL" id="VSWC01000093">
    <property type="protein sequence ID" value="KAA1089286.1"/>
    <property type="molecule type" value="Genomic_DNA"/>
</dbReference>
<dbReference type="InterPro" id="IPR001783">
    <property type="entry name" value="Lumazine-bd"/>
</dbReference>
<proteinExistence type="predicted"/>
<dbReference type="SUPFAM" id="SSF63380">
    <property type="entry name" value="Riboflavin synthase domain-like"/>
    <property type="match status" value="2"/>
</dbReference>
<dbReference type="OMA" id="HFVTGHV"/>
<dbReference type="PANTHER" id="PTHR21098:SF0">
    <property type="entry name" value="RIBOFLAVIN SYNTHASE"/>
    <property type="match status" value="1"/>
</dbReference>
<dbReference type="PROSITE" id="PS51177">
    <property type="entry name" value="LUMAZINE_BIND"/>
    <property type="match status" value="2"/>
</dbReference>
<dbReference type="AlphaFoldDB" id="A0A5B0NT62"/>
<dbReference type="EMBL" id="VDEP01000381">
    <property type="protein sequence ID" value="KAA1091882.1"/>
    <property type="molecule type" value="Genomic_DNA"/>
</dbReference>
<dbReference type="NCBIfam" id="NF006767">
    <property type="entry name" value="PRK09289.1"/>
    <property type="match status" value="1"/>
</dbReference>
<sequence length="299" mass="32941">MFTGLIERLGRVKSHSSDHSTITIQVLRREELTKYQTSLNPDPTSTTAKDDQGVLEFFNDMKEGDSISVDGVCLTVVEFSVDESSFDLNLAPETLSRSNLGSLKVDDLVNVERALSPSTRFGGHFVQGHVDRTGTIVSKTKDGDSIRMTIEFEEDSCESSKDGGVEEGTTKKATEYSKFLIPKGYITIDGISLTITGIENKESIRPGTTLKNRSTRVSIMLIPHTQLNVTLSLKSIMSTVNLEFDMLVKTIINVIEYSLSDQLDRIINQALRSQLAQLGIQPSSSPTQDPIPPQPLELD</sequence>
<evidence type="ECO:0000313" key="5">
    <source>
        <dbReference type="EMBL" id="KAA1089286.1"/>
    </source>
</evidence>
<keyword evidence="1" id="KW-0677">Repeat</keyword>
<dbReference type="FunFam" id="2.40.30.20:FF:000014">
    <property type="entry name" value="Riboflavin synthase, alpha subunit"/>
    <property type="match status" value="1"/>
</dbReference>
<feature type="domain" description="Lumazine-binding" evidence="4">
    <location>
        <begin position="125"/>
        <end position="255"/>
    </location>
</feature>
<dbReference type="OrthoDB" id="10258924at2759"/>
<accession>A0A5B0NT62</accession>
<evidence type="ECO:0000313" key="6">
    <source>
        <dbReference type="EMBL" id="KAA1091882.1"/>
    </source>
</evidence>
<organism evidence="6 8">
    <name type="scientific">Puccinia graminis f. sp. tritici</name>
    <dbReference type="NCBI Taxonomy" id="56615"/>
    <lineage>
        <taxon>Eukaryota</taxon>
        <taxon>Fungi</taxon>
        <taxon>Dikarya</taxon>
        <taxon>Basidiomycota</taxon>
        <taxon>Pucciniomycotina</taxon>
        <taxon>Pucciniomycetes</taxon>
        <taxon>Pucciniales</taxon>
        <taxon>Pucciniaceae</taxon>
        <taxon>Puccinia</taxon>
    </lineage>
</organism>
<dbReference type="Proteomes" id="UP000324748">
    <property type="component" value="Unassembled WGS sequence"/>
</dbReference>
<dbReference type="Gene3D" id="2.40.30.20">
    <property type="match status" value="2"/>
</dbReference>
<reference evidence="7 8" key="1">
    <citation type="submission" date="2019-05" db="EMBL/GenBank/DDBJ databases">
        <title>Emergence of the Ug99 lineage of the wheat stem rust pathogen through somatic hybridization.</title>
        <authorList>
            <person name="Li F."/>
            <person name="Upadhyaya N.M."/>
            <person name="Sperschneider J."/>
            <person name="Matny O."/>
            <person name="Nguyen-Phuc H."/>
            <person name="Mago R."/>
            <person name="Raley C."/>
            <person name="Miller M.E."/>
            <person name="Silverstein K.A.T."/>
            <person name="Henningsen E."/>
            <person name="Hirsch C.D."/>
            <person name="Visser B."/>
            <person name="Pretorius Z.A."/>
            <person name="Steffenson B.J."/>
            <person name="Schwessinger B."/>
            <person name="Dodds P.N."/>
            <person name="Figueroa M."/>
        </authorList>
    </citation>
    <scope>NUCLEOTIDE SEQUENCE [LARGE SCALE GENOMIC DNA]</scope>
    <source>
        <strain evidence="5">21-0</strain>
        <strain evidence="6 8">Ug99</strain>
    </source>
</reference>
<feature type="region of interest" description="Disordered" evidence="3">
    <location>
        <begin position="278"/>
        <end position="299"/>
    </location>
</feature>
<keyword evidence="7" id="KW-1185">Reference proteome</keyword>
<dbReference type="InterPro" id="IPR017938">
    <property type="entry name" value="Riboflavin_synthase-like_b-brl"/>
</dbReference>
<evidence type="ECO:0000259" key="4">
    <source>
        <dbReference type="PROSITE" id="PS51177"/>
    </source>
</evidence>
<dbReference type="CDD" id="cd00402">
    <property type="entry name" value="Riboflavin_synthase_like"/>
    <property type="match status" value="1"/>
</dbReference>
<evidence type="ECO:0000313" key="7">
    <source>
        <dbReference type="Proteomes" id="UP000324748"/>
    </source>
</evidence>
<evidence type="ECO:0000256" key="1">
    <source>
        <dbReference type="ARBA" id="ARBA00022737"/>
    </source>
</evidence>
<evidence type="ECO:0000256" key="3">
    <source>
        <dbReference type="SAM" id="MobiDB-lite"/>
    </source>
</evidence>
<dbReference type="Proteomes" id="UP000325313">
    <property type="component" value="Unassembled WGS sequence"/>
</dbReference>
<comment type="caution">
    <text evidence="6">The sequence shown here is derived from an EMBL/GenBank/DDBJ whole genome shotgun (WGS) entry which is preliminary data.</text>
</comment>
<feature type="compositionally biased region" description="Pro residues" evidence="3">
    <location>
        <begin position="289"/>
        <end position="299"/>
    </location>
</feature>
<protein>
    <submittedName>
        <fullName evidence="6">Riboflavin synthase alpha chain</fullName>
    </submittedName>
</protein>
<evidence type="ECO:0000313" key="8">
    <source>
        <dbReference type="Proteomes" id="UP000325313"/>
    </source>
</evidence>
<name>A0A5B0NT62_PUCGR</name>
<feature type="compositionally biased region" description="Polar residues" evidence="3">
    <location>
        <begin position="278"/>
        <end position="288"/>
    </location>
</feature>